<dbReference type="AlphaFoldDB" id="A0A1M6GD04"/>
<reference evidence="2 3" key="1">
    <citation type="submission" date="2016-11" db="EMBL/GenBank/DDBJ databases">
        <authorList>
            <person name="Varghese N."/>
            <person name="Submissions S."/>
        </authorList>
    </citation>
    <scope>NUCLEOTIDE SEQUENCE [LARGE SCALE GENOMIC DNA]</scope>
    <source>
        <strain evidence="2 3">DSM 19027</strain>
    </source>
</reference>
<dbReference type="PANTHER" id="PTHR12526">
    <property type="entry name" value="GLYCOSYLTRANSFERASE"/>
    <property type="match status" value="1"/>
</dbReference>
<dbReference type="PANTHER" id="PTHR12526:SF625">
    <property type="entry name" value="PHOSPHATIDYLINOSITOL GLYCAN-CLASS A"/>
    <property type="match status" value="1"/>
</dbReference>
<dbReference type="Pfam" id="PF13439">
    <property type="entry name" value="Glyco_transf_4"/>
    <property type="match status" value="1"/>
</dbReference>
<organism evidence="2 3">
    <name type="scientific">Thermoclostridium caenicola</name>
    <dbReference type="NCBI Taxonomy" id="659425"/>
    <lineage>
        <taxon>Bacteria</taxon>
        <taxon>Bacillati</taxon>
        <taxon>Bacillota</taxon>
        <taxon>Clostridia</taxon>
        <taxon>Eubacteriales</taxon>
        <taxon>Oscillospiraceae</taxon>
        <taxon>Thermoclostridium</taxon>
    </lineage>
</organism>
<feature type="domain" description="Glycosyltransferase subfamily 4-like N-terminal" evidence="1">
    <location>
        <begin position="19"/>
        <end position="213"/>
    </location>
</feature>
<sequence>MVAYQFPPAGGSGVQRSAKFAKYLPAFGWEPVVLTRSDKRIGLRDDTLLQDLPADMEIIRTPPRDLTAFPGILSKVGKFIAWKVLIPDGEILWMKRAVKEALARIGRGDIHCLYTTSYPYSDHLMGLGIKRIYPELPWIADFRDEWTNNPYLLDKPHPAWRARRESLMERMVLETADMLIANTPVMKRNFESRHPDLKLDRRMWVIPNGFDEEDFEQSGAESPDNRFTVTYTGSLYGRRTPDGFLEAAGRLVKTGRIPRERLRIRFIGNIKDQSVIQAAARNGLEGVVEVLPYMTHRDCIGNMLRSHVLLLLEGGRGSECFYTGKLFEYIRTNRPILALVPEKGAAAELIQKTRTGIVCDWSNPRAIEQGLAELYDRWREDRLRLDPDHEVIRQYSRRALTEKLAGIMDGMAGMKLP</sequence>
<protein>
    <submittedName>
        <fullName evidence="2">Glycosyltransferase involved in cell wall bisynthesis</fullName>
    </submittedName>
</protein>
<dbReference type="Gene3D" id="3.40.50.2000">
    <property type="entry name" value="Glycogen Phosphorylase B"/>
    <property type="match status" value="2"/>
</dbReference>
<keyword evidence="3" id="KW-1185">Reference proteome</keyword>
<keyword evidence="2" id="KW-0808">Transferase</keyword>
<accession>A0A1M6GD04</accession>
<evidence type="ECO:0000313" key="3">
    <source>
        <dbReference type="Proteomes" id="UP000324781"/>
    </source>
</evidence>
<gene>
    <name evidence="2" type="ORF">SAMN05444373_10238</name>
</gene>
<dbReference type="Pfam" id="PF13692">
    <property type="entry name" value="Glyco_trans_1_4"/>
    <property type="match status" value="1"/>
</dbReference>
<name>A0A1M6GD04_9FIRM</name>
<evidence type="ECO:0000313" key="2">
    <source>
        <dbReference type="EMBL" id="SHJ07807.1"/>
    </source>
</evidence>
<evidence type="ECO:0000259" key="1">
    <source>
        <dbReference type="Pfam" id="PF13439"/>
    </source>
</evidence>
<dbReference type="GO" id="GO:0016757">
    <property type="term" value="F:glycosyltransferase activity"/>
    <property type="evidence" value="ECO:0007669"/>
    <property type="project" value="TreeGrafter"/>
</dbReference>
<dbReference type="EMBL" id="FQZP01000023">
    <property type="protein sequence ID" value="SHJ07807.1"/>
    <property type="molecule type" value="Genomic_DNA"/>
</dbReference>
<dbReference type="Proteomes" id="UP000324781">
    <property type="component" value="Unassembled WGS sequence"/>
</dbReference>
<proteinExistence type="predicted"/>
<dbReference type="SUPFAM" id="SSF53756">
    <property type="entry name" value="UDP-Glycosyltransferase/glycogen phosphorylase"/>
    <property type="match status" value="1"/>
</dbReference>
<dbReference type="InterPro" id="IPR028098">
    <property type="entry name" value="Glyco_trans_4-like_N"/>
</dbReference>